<dbReference type="Proteomes" id="UP000075901">
    <property type="component" value="Unassembled WGS sequence"/>
</dbReference>
<evidence type="ECO:0000313" key="1">
    <source>
        <dbReference type="EnsemblMetazoa" id="AMAM003998-PA"/>
    </source>
</evidence>
<evidence type="ECO:0000313" key="2">
    <source>
        <dbReference type="Proteomes" id="UP000075901"/>
    </source>
</evidence>
<evidence type="ECO:0008006" key="3">
    <source>
        <dbReference type="Google" id="ProtNLM"/>
    </source>
</evidence>
<name>A0A182SCG7_9DIPT</name>
<protein>
    <recommendedName>
        <fullName evidence="3">VWFD domain-containing protein</fullName>
    </recommendedName>
</protein>
<accession>A0A182SCG7</accession>
<reference evidence="1" key="2">
    <citation type="submission" date="2020-05" db="UniProtKB">
        <authorList>
            <consortium name="EnsemblMetazoa"/>
        </authorList>
    </citation>
    <scope>IDENTIFICATION</scope>
    <source>
        <strain evidence="1">maculatus3</strain>
    </source>
</reference>
<sequence length="140" mass="16559">MYEYAPYHYTVSKQPVYNEWILYASDHPVTYTWAVYVQKLEKNHVAFKLVLNGHSVVVQPLFGKQYETTGTKYTFTVDSELMYALEHGSVDVYPFKYYYVYDTIVFVVPNVSLYVVYDGYQVKIETPKMENHTFYGQCYV</sequence>
<proteinExistence type="predicted"/>
<dbReference type="AlphaFoldDB" id="A0A182SCG7"/>
<dbReference type="EnsemblMetazoa" id="AMAM003998-RA">
    <property type="protein sequence ID" value="AMAM003998-PA"/>
    <property type="gene ID" value="AMAM003998"/>
</dbReference>
<organism evidence="1 2">
    <name type="scientific">Anopheles maculatus</name>
    <dbReference type="NCBI Taxonomy" id="74869"/>
    <lineage>
        <taxon>Eukaryota</taxon>
        <taxon>Metazoa</taxon>
        <taxon>Ecdysozoa</taxon>
        <taxon>Arthropoda</taxon>
        <taxon>Hexapoda</taxon>
        <taxon>Insecta</taxon>
        <taxon>Pterygota</taxon>
        <taxon>Neoptera</taxon>
        <taxon>Endopterygota</taxon>
        <taxon>Diptera</taxon>
        <taxon>Nematocera</taxon>
        <taxon>Culicoidea</taxon>
        <taxon>Culicidae</taxon>
        <taxon>Anophelinae</taxon>
        <taxon>Anopheles</taxon>
        <taxon>Anopheles maculatus group</taxon>
    </lineage>
</organism>
<dbReference type="VEuPathDB" id="VectorBase:AMAM003998"/>
<reference evidence="2" key="1">
    <citation type="submission" date="2013-09" db="EMBL/GenBank/DDBJ databases">
        <title>The Genome Sequence of Anopheles maculatus species B.</title>
        <authorList>
            <consortium name="The Broad Institute Genomics Platform"/>
            <person name="Neafsey D.E."/>
            <person name="Besansky N."/>
            <person name="Howell P."/>
            <person name="Walton C."/>
            <person name="Young S.K."/>
            <person name="Zeng Q."/>
            <person name="Gargeya S."/>
            <person name="Fitzgerald M."/>
            <person name="Haas B."/>
            <person name="Abouelleil A."/>
            <person name="Allen A.W."/>
            <person name="Alvarado L."/>
            <person name="Arachchi H.M."/>
            <person name="Berlin A.M."/>
            <person name="Chapman S.B."/>
            <person name="Gainer-Dewar J."/>
            <person name="Goldberg J."/>
            <person name="Griggs A."/>
            <person name="Gujja S."/>
            <person name="Hansen M."/>
            <person name="Howarth C."/>
            <person name="Imamovic A."/>
            <person name="Ireland A."/>
            <person name="Larimer J."/>
            <person name="McCowan C."/>
            <person name="Murphy C."/>
            <person name="Pearson M."/>
            <person name="Poon T.W."/>
            <person name="Priest M."/>
            <person name="Roberts A."/>
            <person name="Saif S."/>
            <person name="Shea T."/>
            <person name="Sisk P."/>
            <person name="Sykes S."/>
            <person name="Wortman J."/>
            <person name="Nusbaum C."/>
            <person name="Birren B."/>
        </authorList>
    </citation>
    <scope>NUCLEOTIDE SEQUENCE [LARGE SCALE GENOMIC DNA]</scope>
    <source>
        <strain evidence="2">maculatus3</strain>
    </source>
</reference>
<keyword evidence="2" id="KW-1185">Reference proteome</keyword>